<keyword evidence="4 6" id="KW-1133">Transmembrane helix</keyword>
<evidence type="ECO:0000256" key="3">
    <source>
        <dbReference type="ARBA" id="ARBA00022692"/>
    </source>
</evidence>
<dbReference type="EMBL" id="JAABOP010000001">
    <property type="protein sequence ID" value="NER09971.1"/>
    <property type="molecule type" value="Genomic_DNA"/>
</dbReference>
<gene>
    <name evidence="8" type="ORF">GWK09_05555</name>
</gene>
<evidence type="ECO:0000259" key="7">
    <source>
        <dbReference type="Pfam" id="PF06271"/>
    </source>
</evidence>
<dbReference type="InterPro" id="IPR010432">
    <property type="entry name" value="RDD"/>
</dbReference>
<evidence type="ECO:0000256" key="6">
    <source>
        <dbReference type="SAM" id="Phobius"/>
    </source>
</evidence>
<dbReference type="PANTHER" id="PTHR36115">
    <property type="entry name" value="PROLINE-RICH ANTIGEN HOMOLOG-RELATED"/>
    <property type="match status" value="1"/>
</dbReference>
<name>A0A6P0U9J9_9FLAO</name>
<organism evidence="8 9">
    <name type="scientific">Muriicola jejuensis</name>
    <dbReference type="NCBI Taxonomy" id="504488"/>
    <lineage>
        <taxon>Bacteria</taxon>
        <taxon>Pseudomonadati</taxon>
        <taxon>Bacteroidota</taxon>
        <taxon>Flavobacteriia</taxon>
        <taxon>Flavobacteriales</taxon>
        <taxon>Flavobacteriaceae</taxon>
        <taxon>Muriicola</taxon>
    </lineage>
</organism>
<protein>
    <recommendedName>
        <fullName evidence="7">RDD domain-containing protein</fullName>
    </recommendedName>
</protein>
<reference evidence="8 9" key="1">
    <citation type="submission" date="2020-01" db="EMBL/GenBank/DDBJ databases">
        <title>Muriicola jejuensis KCTC 22299.</title>
        <authorList>
            <person name="Wang G."/>
        </authorList>
    </citation>
    <scope>NUCLEOTIDE SEQUENCE [LARGE SCALE GENOMIC DNA]</scope>
    <source>
        <strain evidence="8 9">KCTC 22299</strain>
    </source>
</reference>
<proteinExistence type="predicted"/>
<dbReference type="RefSeq" id="WP_163691997.1">
    <property type="nucleotide sequence ID" value="NZ_FXTW01000001.1"/>
</dbReference>
<dbReference type="InterPro" id="IPR051791">
    <property type="entry name" value="Pra-immunoreactive"/>
</dbReference>
<dbReference type="Pfam" id="PF06271">
    <property type="entry name" value="RDD"/>
    <property type="match status" value="1"/>
</dbReference>
<evidence type="ECO:0000313" key="9">
    <source>
        <dbReference type="Proteomes" id="UP000468443"/>
    </source>
</evidence>
<feature type="domain" description="RDD" evidence="7">
    <location>
        <begin position="6"/>
        <end position="118"/>
    </location>
</feature>
<dbReference type="AlphaFoldDB" id="A0A6P0U9J9"/>
<keyword evidence="3 6" id="KW-0812">Transmembrane</keyword>
<comment type="subcellular location">
    <subcellularLocation>
        <location evidence="1">Cell membrane</location>
        <topology evidence="1">Multi-pass membrane protein</topology>
    </subcellularLocation>
</comment>
<keyword evidence="9" id="KW-1185">Reference proteome</keyword>
<feature type="transmembrane region" description="Helical" evidence="6">
    <location>
        <begin position="7"/>
        <end position="29"/>
    </location>
</feature>
<evidence type="ECO:0000313" key="8">
    <source>
        <dbReference type="EMBL" id="NER09971.1"/>
    </source>
</evidence>
<evidence type="ECO:0000256" key="5">
    <source>
        <dbReference type="ARBA" id="ARBA00023136"/>
    </source>
</evidence>
<feature type="transmembrane region" description="Helical" evidence="6">
    <location>
        <begin position="49"/>
        <end position="66"/>
    </location>
</feature>
<evidence type="ECO:0000256" key="1">
    <source>
        <dbReference type="ARBA" id="ARBA00004651"/>
    </source>
</evidence>
<dbReference type="Proteomes" id="UP000468443">
    <property type="component" value="Unassembled WGS sequence"/>
</dbReference>
<comment type="caution">
    <text evidence="8">The sequence shown here is derived from an EMBL/GenBank/DDBJ whole genome shotgun (WGS) entry which is preliminary data.</text>
</comment>
<evidence type="ECO:0000256" key="2">
    <source>
        <dbReference type="ARBA" id="ARBA00022475"/>
    </source>
</evidence>
<accession>A0A6P0U9J9</accession>
<feature type="transmembrane region" description="Helical" evidence="6">
    <location>
        <begin position="99"/>
        <end position="118"/>
    </location>
</feature>
<sequence length="136" mass="15322">MGIKSQRFLAFFIDLIIINAVIGVFGLLLNHQISLYRMVTGEASVNFKVSFELFYYLIYFVFFDVFKEGVTVGKKATGLFILDQQGGIPDRNELVKRTFLKMIGVIFLPIAALVYLIAEKTIQDSTSDTKVVQGKP</sequence>
<keyword evidence="2" id="KW-1003">Cell membrane</keyword>
<keyword evidence="5 6" id="KW-0472">Membrane</keyword>
<evidence type="ECO:0000256" key="4">
    <source>
        <dbReference type="ARBA" id="ARBA00022989"/>
    </source>
</evidence>
<dbReference type="GO" id="GO:0005886">
    <property type="term" value="C:plasma membrane"/>
    <property type="evidence" value="ECO:0007669"/>
    <property type="project" value="UniProtKB-SubCell"/>
</dbReference>